<protein>
    <submittedName>
        <fullName evidence="2">Uncharacterized protein</fullName>
    </submittedName>
</protein>
<proteinExistence type="predicted"/>
<accession>A0AAV4XNE8</accession>
<sequence>MSKKSYPEQRSSSTKICKRIPPKKNPLSAHFPTRICEVVLRSFSFISQMATCLRRGHVSFSPSVAARSCSHAHFLCLTDTQRRSCHNLA</sequence>
<evidence type="ECO:0000256" key="1">
    <source>
        <dbReference type="SAM" id="MobiDB-lite"/>
    </source>
</evidence>
<evidence type="ECO:0000313" key="2">
    <source>
        <dbReference type="EMBL" id="GIY96667.1"/>
    </source>
</evidence>
<reference evidence="2 3" key="1">
    <citation type="submission" date="2021-06" db="EMBL/GenBank/DDBJ databases">
        <title>Caerostris extrusa draft genome.</title>
        <authorList>
            <person name="Kono N."/>
            <person name="Arakawa K."/>
        </authorList>
    </citation>
    <scope>NUCLEOTIDE SEQUENCE [LARGE SCALE GENOMIC DNA]</scope>
</reference>
<organism evidence="2 3">
    <name type="scientific">Caerostris extrusa</name>
    <name type="common">Bark spider</name>
    <name type="synonym">Caerostris bankana</name>
    <dbReference type="NCBI Taxonomy" id="172846"/>
    <lineage>
        <taxon>Eukaryota</taxon>
        <taxon>Metazoa</taxon>
        <taxon>Ecdysozoa</taxon>
        <taxon>Arthropoda</taxon>
        <taxon>Chelicerata</taxon>
        <taxon>Arachnida</taxon>
        <taxon>Araneae</taxon>
        <taxon>Araneomorphae</taxon>
        <taxon>Entelegynae</taxon>
        <taxon>Araneoidea</taxon>
        <taxon>Araneidae</taxon>
        <taxon>Caerostris</taxon>
    </lineage>
</organism>
<dbReference type="Proteomes" id="UP001054945">
    <property type="component" value="Unassembled WGS sequence"/>
</dbReference>
<feature type="region of interest" description="Disordered" evidence="1">
    <location>
        <begin position="1"/>
        <end position="21"/>
    </location>
</feature>
<dbReference type="AlphaFoldDB" id="A0AAV4XNE8"/>
<evidence type="ECO:0000313" key="3">
    <source>
        <dbReference type="Proteomes" id="UP001054945"/>
    </source>
</evidence>
<gene>
    <name evidence="2" type="ORF">CEXT_776001</name>
</gene>
<name>A0AAV4XNE8_CAEEX</name>
<dbReference type="EMBL" id="BPLR01000689">
    <property type="protein sequence ID" value="GIY96667.1"/>
    <property type="molecule type" value="Genomic_DNA"/>
</dbReference>
<keyword evidence="3" id="KW-1185">Reference proteome</keyword>
<comment type="caution">
    <text evidence="2">The sequence shown here is derived from an EMBL/GenBank/DDBJ whole genome shotgun (WGS) entry which is preliminary data.</text>
</comment>